<dbReference type="EMBL" id="CAUJNA010003320">
    <property type="protein sequence ID" value="CAJ1399004.1"/>
    <property type="molecule type" value="Genomic_DNA"/>
</dbReference>
<evidence type="ECO:0000313" key="2">
    <source>
        <dbReference type="Proteomes" id="UP001178507"/>
    </source>
</evidence>
<comment type="caution">
    <text evidence="1">The sequence shown here is derived from an EMBL/GenBank/DDBJ whole genome shotgun (WGS) entry which is preliminary data.</text>
</comment>
<gene>
    <name evidence="1" type="ORF">EVOR1521_LOCUS22638</name>
</gene>
<dbReference type="Proteomes" id="UP001178507">
    <property type="component" value="Unassembled WGS sequence"/>
</dbReference>
<evidence type="ECO:0000313" key="1">
    <source>
        <dbReference type="EMBL" id="CAJ1399004.1"/>
    </source>
</evidence>
<protein>
    <submittedName>
        <fullName evidence="1">Uncharacterized protein</fullName>
    </submittedName>
</protein>
<reference evidence="1" key="1">
    <citation type="submission" date="2023-08" db="EMBL/GenBank/DDBJ databases">
        <authorList>
            <person name="Chen Y."/>
            <person name="Shah S."/>
            <person name="Dougan E. K."/>
            <person name="Thang M."/>
            <person name="Chan C."/>
        </authorList>
    </citation>
    <scope>NUCLEOTIDE SEQUENCE</scope>
</reference>
<keyword evidence="2" id="KW-1185">Reference proteome</keyword>
<accession>A0AA36NAQ9</accession>
<proteinExistence type="predicted"/>
<organism evidence="1 2">
    <name type="scientific">Effrenium voratum</name>
    <dbReference type="NCBI Taxonomy" id="2562239"/>
    <lineage>
        <taxon>Eukaryota</taxon>
        <taxon>Sar</taxon>
        <taxon>Alveolata</taxon>
        <taxon>Dinophyceae</taxon>
        <taxon>Suessiales</taxon>
        <taxon>Symbiodiniaceae</taxon>
        <taxon>Effrenium</taxon>
    </lineage>
</organism>
<sequence>MAKIIRMAQALEGGIRFLKLVTGFLSSSMATLILQILDQLDGHQNNRVDFKHFVNCARKFKGHATKIEMLTLMYDHTRLMENLQEEFRQLRALVNR</sequence>
<dbReference type="AlphaFoldDB" id="A0AA36NAQ9"/>
<name>A0AA36NAQ9_9DINO</name>